<organism evidence="3 4">
    <name type="scientific">Lactococcus cremoris subsp. cremoris GE214</name>
    <dbReference type="NCBI Taxonomy" id="1415168"/>
    <lineage>
        <taxon>Bacteria</taxon>
        <taxon>Bacillati</taxon>
        <taxon>Bacillota</taxon>
        <taxon>Bacilli</taxon>
        <taxon>Lactobacillales</taxon>
        <taxon>Streptococcaceae</taxon>
        <taxon>Lactococcus</taxon>
        <taxon>Lactococcus cremoris subsp. cremoris</taxon>
    </lineage>
</organism>
<feature type="transmembrane region" description="Helical" evidence="1">
    <location>
        <begin position="38"/>
        <end position="62"/>
    </location>
</feature>
<dbReference type="Pfam" id="PF04024">
    <property type="entry name" value="PspC"/>
    <property type="match status" value="1"/>
</dbReference>
<dbReference type="Proteomes" id="UP000028401">
    <property type="component" value="Unassembled WGS sequence"/>
</dbReference>
<gene>
    <name evidence="3" type="ORF">U725_02792</name>
</gene>
<proteinExistence type="predicted"/>
<reference evidence="3 4" key="1">
    <citation type="submission" date="2014-06" db="EMBL/GenBank/DDBJ databases">
        <title>Draft genome sequence of the putrescine producing strain Lactococcus lactis subsp cremoris GE214.</title>
        <authorList>
            <person name="Ladero V."/>
            <person name="Linares D.M."/>
            <person name="del Rio B."/>
            <person name="Mayo B."/>
            <person name="Martin M.C."/>
            <person name="Fernandez M."/>
            <person name="Alvarez M.A."/>
        </authorList>
    </citation>
    <scope>NUCLEOTIDE SEQUENCE [LARGE SCALE GENOMIC DNA]</scope>
    <source>
        <strain evidence="3 4">GE214</strain>
    </source>
</reference>
<evidence type="ECO:0000256" key="1">
    <source>
        <dbReference type="SAM" id="Phobius"/>
    </source>
</evidence>
<keyword evidence="1" id="KW-0472">Membrane</keyword>
<dbReference type="AlphaFoldDB" id="A0A084A6Z7"/>
<name>A0A084A6Z7_LACLC</name>
<dbReference type="EMBL" id="AZSI01000231">
    <property type="protein sequence ID" value="KEY61076.1"/>
    <property type="molecule type" value="Genomic_DNA"/>
</dbReference>
<dbReference type="InterPro" id="IPR007168">
    <property type="entry name" value="Phageshock_PspC_N"/>
</dbReference>
<dbReference type="RefSeq" id="WP_014735143.1">
    <property type="nucleotide sequence ID" value="NZ_AZSI01000231.1"/>
</dbReference>
<sequence length="67" mass="7078">MAKKPLKRSSSNRVIAGTVGGLGEYFGLSRAVINVIRVLIVLGTFGSWGTLLIVYVIASLLMTPSQG</sequence>
<dbReference type="PATRIC" id="fig|1415168.3.peg.2848"/>
<keyword evidence="1" id="KW-1133">Transmembrane helix</keyword>
<protein>
    <submittedName>
        <fullName evidence="3">Stress-responsive transcriptional regulator, PspC family protein</fullName>
    </submittedName>
</protein>
<keyword evidence="1" id="KW-0812">Transmembrane</keyword>
<evidence type="ECO:0000313" key="4">
    <source>
        <dbReference type="Proteomes" id="UP000028401"/>
    </source>
</evidence>
<comment type="caution">
    <text evidence="3">The sequence shown here is derived from an EMBL/GenBank/DDBJ whole genome shotgun (WGS) entry which is preliminary data.</text>
</comment>
<feature type="domain" description="Phage shock protein PspC N-terminal" evidence="2">
    <location>
        <begin position="4"/>
        <end position="63"/>
    </location>
</feature>
<accession>A0A084A6Z7</accession>
<evidence type="ECO:0000313" key="3">
    <source>
        <dbReference type="EMBL" id="KEY61076.1"/>
    </source>
</evidence>
<evidence type="ECO:0000259" key="2">
    <source>
        <dbReference type="Pfam" id="PF04024"/>
    </source>
</evidence>